<reference evidence="1 2" key="1">
    <citation type="submission" date="2021-06" db="EMBL/GenBank/DDBJ databases">
        <title>Caerostris extrusa draft genome.</title>
        <authorList>
            <person name="Kono N."/>
            <person name="Arakawa K."/>
        </authorList>
    </citation>
    <scope>NUCLEOTIDE SEQUENCE [LARGE SCALE GENOMIC DNA]</scope>
</reference>
<organism evidence="1 2">
    <name type="scientific">Caerostris extrusa</name>
    <name type="common">Bark spider</name>
    <name type="synonym">Caerostris bankana</name>
    <dbReference type="NCBI Taxonomy" id="172846"/>
    <lineage>
        <taxon>Eukaryota</taxon>
        <taxon>Metazoa</taxon>
        <taxon>Ecdysozoa</taxon>
        <taxon>Arthropoda</taxon>
        <taxon>Chelicerata</taxon>
        <taxon>Arachnida</taxon>
        <taxon>Araneae</taxon>
        <taxon>Araneomorphae</taxon>
        <taxon>Entelegynae</taxon>
        <taxon>Araneoidea</taxon>
        <taxon>Araneidae</taxon>
        <taxon>Caerostris</taxon>
    </lineage>
</organism>
<name>A0AAV4XSI2_CAEEX</name>
<dbReference type="AlphaFoldDB" id="A0AAV4XSI2"/>
<dbReference type="Proteomes" id="UP001054945">
    <property type="component" value="Unassembled WGS sequence"/>
</dbReference>
<evidence type="ECO:0000313" key="1">
    <source>
        <dbReference type="EMBL" id="GIY96814.1"/>
    </source>
</evidence>
<comment type="caution">
    <text evidence="1">The sequence shown here is derived from an EMBL/GenBank/DDBJ whole genome shotgun (WGS) entry which is preliminary data.</text>
</comment>
<proteinExistence type="predicted"/>
<keyword evidence="2" id="KW-1185">Reference proteome</keyword>
<dbReference type="EMBL" id="BPLR01000706">
    <property type="protein sequence ID" value="GIY96814.1"/>
    <property type="molecule type" value="Genomic_DNA"/>
</dbReference>
<sequence>MSNNVLERTFRFMFKANKCKQGVKGALEFIPRAICYGRKNIGRPSKLVIFLEVYCQFRYCCRRNDGTFSFLDQEAGDLHSMWIPLKNVIMRKFFNGIILVFLDRYSIVA</sequence>
<accession>A0AAV4XSI2</accession>
<evidence type="ECO:0000313" key="2">
    <source>
        <dbReference type="Proteomes" id="UP001054945"/>
    </source>
</evidence>
<gene>
    <name evidence="1" type="ORF">CEXT_576101</name>
</gene>
<evidence type="ECO:0008006" key="3">
    <source>
        <dbReference type="Google" id="ProtNLM"/>
    </source>
</evidence>
<protein>
    <recommendedName>
        <fullName evidence="3">Transposase</fullName>
    </recommendedName>
</protein>